<dbReference type="AlphaFoldDB" id="E0I626"/>
<evidence type="ECO:0000313" key="2">
    <source>
        <dbReference type="Proteomes" id="UP000005387"/>
    </source>
</evidence>
<name>E0I626_9BACL</name>
<dbReference type="STRING" id="717606.PaecuDRAFT_1098"/>
<dbReference type="OrthoDB" id="2677664at2"/>
<accession>E0I626</accession>
<proteinExistence type="predicted"/>
<dbReference type="eggNOG" id="ENOG5033TSS">
    <property type="taxonomic scope" value="Bacteria"/>
</dbReference>
<gene>
    <name evidence="1" type="ORF">PaecuDRAFT_1098</name>
</gene>
<dbReference type="Proteomes" id="UP000005387">
    <property type="component" value="Unassembled WGS sequence"/>
</dbReference>
<dbReference type="RefSeq" id="WP_006037113.1">
    <property type="nucleotide sequence ID" value="NZ_AEDD01000002.1"/>
</dbReference>
<keyword evidence="2" id="KW-1185">Reference proteome</keyword>
<evidence type="ECO:0000313" key="1">
    <source>
        <dbReference type="EMBL" id="EFM12418.1"/>
    </source>
</evidence>
<dbReference type="EMBL" id="AEDD01000002">
    <property type="protein sequence ID" value="EFM12418.1"/>
    <property type="molecule type" value="Genomic_DNA"/>
</dbReference>
<reference evidence="1 2" key="1">
    <citation type="submission" date="2010-07" db="EMBL/GenBank/DDBJ databases">
        <title>The draft genome of Paenibacillus curdlanolyticus YK9.</title>
        <authorList>
            <consortium name="US DOE Joint Genome Institute (JGI-PGF)"/>
            <person name="Lucas S."/>
            <person name="Copeland A."/>
            <person name="Lapidus A."/>
            <person name="Cheng J.-F."/>
            <person name="Bruce D."/>
            <person name="Goodwin L."/>
            <person name="Pitluck S."/>
            <person name="Land M.L."/>
            <person name="Hauser L."/>
            <person name="Chang Y.-J."/>
            <person name="Jeffries C."/>
            <person name="Anderson I.J."/>
            <person name="Johnson E."/>
            <person name="Loganathan U."/>
            <person name="Mulhopadhyay B."/>
            <person name="Kyrpides N."/>
            <person name="Woyke T.J."/>
        </authorList>
    </citation>
    <scope>NUCLEOTIDE SEQUENCE [LARGE SCALE GENOMIC DNA]</scope>
    <source>
        <strain evidence="1 2">YK9</strain>
    </source>
</reference>
<sequence length="178" mass="20969">MRDNIQVPYGYEPPAEASKGTLIYYDSFEDTTEEDLEAAAALKKQMGFRKLVLYPLHEATGKRMFDQPISPYYKREDRLHEWRREQADPTIVVEGLEGKRKKYTPFESAMRHLTETYPSPYFVYVTPEMANLLASYATFEEWIVKLRLILSEEPSAAQLHPRLQKFAHRWRVAEFDEI</sequence>
<protein>
    <submittedName>
        <fullName evidence="1">Uncharacterized protein</fullName>
    </submittedName>
</protein>
<organism evidence="1 2">
    <name type="scientific">Paenibacillus curdlanolyticus YK9</name>
    <dbReference type="NCBI Taxonomy" id="717606"/>
    <lineage>
        <taxon>Bacteria</taxon>
        <taxon>Bacillati</taxon>
        <taxon>Bacillota</taxon>
        <taxon>Bacilli</taxon>
        <taxon>Bacillales</taxon>
        <taxon>Paenibacillaceae</taxon>
        <taxon>Paenibacillus</taxon>
    </lineage>
</organism>